<accession>A0AA41MHD3</accession>
<evidence type="ECO:0000313" key="3">
    <source>
        <dbReference type="Proteomes" id="UP001166674"/>
    </source>
</evidence>
<gene>
    <name evidence="2" type="ORF">SUZIE_115100</name>
</gene>
<proteinExistence type="predicted"/>
<name>A0AA41MHD3_SCICA</name>
<protein>
    <submittedName>
        <fullName evidence="2">Sorting nexin-18</fullName>
    </submittedName>
</protein>
<keyword evidence="3" id="KW-1185">Reference proteome</keyword>
<feature type="region of interest" description="Disordered" evidence="1">
    <location>
        <begin position="14"/>
        <end position="39"/>
    </location>
</feature>
<dbReference type="AlphaFoldDB" id="A0AA41MHD3"/>
<sequence length="161" mass="16905">MINNDPMLVAALHNSQGHQQSGTEGATSGQGEGNKENPLGSLGSWRLYGDLLPGRQGQAAVLPGAISLEVRELGEILLLEQEVQSLCSKQDIKDWLKGVNNRCDGLFQASYEYVIQAPKLGPAGGGCSGAPACYANVPPGGFQSLLSAPQPPQPRLLQVAE</sequence>
<evidence type="ECO:0000256" key="1">
    <source>
        <dbReference type="SAM" id="MobiDB-lite"/>
    </source>
</evidence>
<dbReference type="EMBL" id="JAATJV010178222">
    <property type="protein sequence ID" value="MBZ3871870.1"/>
    <property type="molecule type" value="Genomic_DNA"/>
</dbReference>
<organism evidence="2 3">
    <name type="scientific">Sciurus carolinensis</name>
    <name type="common">Eastern gray squirrel</name>
    <dbReference type="NCBI Taxonomy" id="30640"/>
    <lineage>
        <taxon>Eukaryota</taxon>
        <taxon>Metazoa</taxon>
        <taxon>Chordata</taxon>
        <taxon>Craniata</taxon>
        <taxon>Vertebrata</taxon>
        <taxon>Euteleostomi</taxon>
        <taxon>Mammalia</taxon>
        <taxon>Eutheria</taxon>
        <taxon>Euarchontoglires</taxon>
        <taxon>Glires</taxon>
        <taxon>Rodentia</taxon>
        <taxon>Sciuromorpha</taxon>
        <taxon>Sciuridae</taxon>
        <taxon>Sciurinae</taxon>
        <taxon>Sciurini</taxon>
        <taxon>Sciurus</taxon>
    </lineage>
</organism>
<comment type="caution">
    <text evidence="2">The sequence shown here is derived from an EMBL/GenBank/DDBJ whole genome shotgun (WGS) entry which is preliminary data.</text>
</comment>
<dbReference type="Proteomes" id="UP001166674">
    <property type="component" value="Unassembled WGS sequence"/>
</dbReference>
<reference evidence="2" key="1">
    <citation type="submission" date="2020-03" db="EMBL/GenBank/DDBJ databases">
        <title>Studies in the Genomics of Life Span.</title>
        <authorList>
            <person name="Glass D."/>
        </authorList>
    </citation>
    <scope>NUCLEOTIDE SEQUENCE</scope>
    <source>
        <strain evidence="2">SUZIE</strain>
        <tissue evidence="2">Muscle</tissue>
    </source>
</reference>
<evidence type="ECO:0000313" key="2">
    <source>
        <dbReference type="EMBL" id="MBZ3871870.1"/>
    </source>
</evidence>
<feature type="compositionally biased region" description="Polar residues" evidence="1">
    <location>
        <begin position="14"/>
        <end position="29"/>
    </location>
</feature>